<organism evidence="2 3">
    <name type="scientific">Pleurotus eryngii</name>
    <name type="common">Boletus of the steppes</name>
    <dbReference type="NCBI Taxonomy" id="5323"/>
    <lineage>
        <taxon>Eukaryota</taxon>
        <taxon>Fungi</taxon>
        <taxon>Dikarya</taxon>
        <taxon>Basidiomycota</taxon>
        <taxon>Agaricomycotina</taxon>
        <taxon>Agaricomycetes</taxon>
        <taxon>Agaricomycetidae</taxon>
        <taxon>Agaricales</taxon>
        <taxon>Pleurotineae</taxon>
        <taxon>Pleurotaceae</taxon>
        <taxon>Pleurotus</taxon>
    </lineage>
</organism>
<sequence length="71" mass="8250">MEQDFEPQTAKLLTNTDIYCLLILNGYNSHCTFWFCLYTCDHKIIIVCLLPHTTHVLQPCNVLVFLPLQHA</sequence>
<dbReference type="AlphaFoldDB" id="A0A9P5ZJR3"/>
<keyword evidence="3" id="KW-1185">Reference proteome</keyword>
<feature type="domain" description="DDE-1" evidence="1">
    <location>
        <begin position="4"/>
        <end position="69"/>
    </location>
</feature>
<dbReference type="Pfam" id="PF03184">
    <property type="entry name" value="DDE_1"/>
    <property type="match status" value="1"/>
</dbReference>
<proteinExistence type="predicted"/>
<evidence type="ECO:0000313" key="3">
    <source>
        <dbReference type="Proteomes" id="UP000807025"/>
    </source>
</evidence>
<comment type="caution">
    <text evidence="2">The sequence shown here is derived from an EMBL/GenBank/DDBJ whole genome shotgun (WGS) entry which is preliminary data.</text>
</comment>
<evidence type="ECO:0000313" key="2">
    <source>
        <dbReference type="EMBL" id="KAF9489019.1"/>
    </source>
</evidence>
<accession>A0A9P5ZJR3</accession>
<dbReference type="OrthoDB" id="3265672at2759"/>
<reference evidence="2" key="1">
    <citation type="submission" date="2020-11" db="EMBL/GenBank/DDBJ databases">
        <authorList>
            <consortium name="DOE Joint Genome Institute"/>
            <person name="Ahrendt S."/>
            <person name="Riley R."/>
            <person name="Andreopoulos W."/>
            <person name="Labutti K."/>
            <person name="Pangilinan J."/>
            <person name="Ruiz-Duenas F.J."/>
            <person name="Barrasa J.M."/>
            <person name="Sanchez-Garcia M."/>
            <person name="Camarero S."/>
            <person name="Miyauchi S."/>
            <person name="Serrano A."/>
            <person name="Linde D."/>
            <person name="Babiker R."/>
            <person name="Drula E."/>
            <person name="Ayuso-Fernandez I."/>
            <person name="Pacheco R."/>
            <person name="Padilla G."/>
            <person name="Ferreira P."/>
            <person name="Barriuso J."/>
            <person name="Kellner H."/>
            <person name="Castanera R."/>
            <person name="Alfaro M."/>
            <person name="Ramirez L."/>
            <person name="Pisabarro A.G."/>
            <person name="Kuo A."/>
            <person name="Tritt A."/>
            <person name="Lipzen A."/>
            <person name="He G."/>
            <person name="Yan M."/>
            <person name="Ng V."/>
            <person name="Cullen D."/>
            <person name="Martin F."/>
            <person name="Rosso M.-N."/>
            <person name="Henrissat B."/>
            <person name="Hibbett D."/>
            <person name="Martinez A.T."/>
            <person name="Grigoriev I.V."/>
        </authorList>
    </citation>
    <scope>NUCLEOTIDE SEQUENCE</scope>
    <source>
        <strain evidence="2">ATCC 90797</strain>
    </source>
</reference>
<dbReference type="Proteomes" id="UP000807025">
    <property type="component" value="Unassembled WGS sequence"/>
</dbReference>
<name>A0A9P5ZJR3_PLEER</name>
<dbReference type="GO" id="GO:0003676">
    <property type="term" value="F:nucleic acid binding"/>
    <property type="evidence" value="ECO:0007669"/>
    <property type="project" value="InterPro"/>
</dbReference>
<evidence type="ECO:0000259" key="1">
    <source>
        <dbReference type="Pfam" id="PF03184"/>
    </source>
</evidence>
<dbReference type="InterPro" id="IPR004875">
    <property type="entry name" value="DDE_SF_endonuclease_dom"/>
</dbReference>
<protein>
    <recommendedName>
        <fullName evidence="1">DDE-1 domain-containing protein</fullName>
    </recommendedName>
</protein>
<dbReference type="EMBL" id="MU154686">
    <property type="protein sequence ID" value="KAF9489019.1"/>
    <property type="molecule type" value="Genomic_DNA"/>
</dbReference>
<gene>
    <name evidence="2" type="ORF">BDN71DRAFT_1402277</name>
</gene>